<protein>
    <submittedName>
        <fullName evidence="8">Solute carrier family 22 member 12 isoform X1</fullName>
    </submittedName>
</protein>
<dbReference type="PROSITE" id="PS50850">
    <property type="entry name" value="MFS"/>
    <property type="match status" value="1"/>
</dbReference>
<gene>
    <name evidence="8" type="primary">Slc22a12</name>
</gene>
<dbReference type="KEGG" id="dord:105989245"/>
<feature type="transmembrane region" description="Helical" evidence="5">
    <location>
        <begin position="346"/>
        <end position="367"/>
    </location>
</feature>
<feature type="transmembrane region" description="Helical" evidence="5">
    <location>
        <begin position="178"/>
        <end position="196"/>
    </location>
</feature>
<accession>A0A1S3FJX8</accession>
<feature type="transmembrane region" description="Helical" evidence="5">
    <location>
        <begin position="147"/>
        <end position="166"/>
    </location>
</feature>
<dbReference type="GO" id="GO:0015143">
    <property type="term" value="F:urate transmembrane transporter activity"/>
    <property type="evidence" value="ECO:0007669"/>
    <property type="project" value="Ensembl"/>
</dbReference>
<reference evidence="8" key="1">
    <citation type="submission" date="2025-08" db="UniProtKB">
        <authorList>
            <consortium name="RefSeq"/>
        </authorList>
    </citation>
    <scope>IDENTIFICATION</scope>
    <source>
        <tissue evidence="8">Kidney</tissue>
    </source>
</reference>
<dbReference type="InterPro" id="IPR020846">
    <property type="entry name" value="MFS_dom"/>
</dbReference>
<dbReference type="Proteomes" id="UP000081671">
    <property type="component" value="Unplaced"/>
</dbReference>
<evidence type="ECO:0000256" key="2">
    <source>
        <dbReference type="ARBA" id="ARBA00022692"/>
    </source>
</evidence>
<dbReference type="FunCoup" id="A0A1S3FJX8">
    <property type="interactions" value="24"/>
</dbReference>
<dbReference type="InterPro" id="IPR036259">
    <property type="entry name" value="MFS_trans_sf"/>
</dbReference>
<dbReference type="GO" id="GO:0016324">
    <property type="term" value="C:apical plasma membrane"/>
    <property type="evidence" value="ECO:0007669"/>
    <property type="project" value="Ensembl"/>
</dbReference>
<keyword evidence="7" id="KW-1185">Reference proteome</keyword>
<dbReference type="InterPro" id="IPR005828">
    <property type="entry name" value="MFS_sugar_transport-like"/>
</dbReference>
<keyword evidence="4 5" id="KW-0472">Membrane</keyword>
<dbReference type="CTD" id="116085"/>
<feature type="transmembrane region" description="Helical" evidence="5">
    <location>
        <begin position="379"/>
        <end position="400"/>
    </location>
</feature>
<sequence length="554" mass="60680">MAFPDLLDKIGDLGKFQLLQNVALLVPIILLTSQNMIENFSAAVPRHRCWVPLLDNGTAQASLPGAPGPEALLAVSIPLGPDQQPHRCRRFQHPQWQLLDPNNTATNGSEAATEPCVDGWVYDYSTFTSTIVTTWDLVCDSQAMKPMAQSIFLSGIMAGAAVYGHISDRFGRRKVLTWNYLQVAVSGTVAAFVPTFSLYCLFRFLVAFGLAGIMMNTTTLLMEWTSAKSRTVTMIFNFMGFSFGQMLTGAVAYGVRRWPLLQLAISVPFFICFLYSWWLPESARWLIITGKLDRGLRELQRVAIINGKKTVQDTLTMEALLSAMREELSGDQATIKLSTLLSTPVLRLRICVSMLCWFAFGFCFYGVALDLQSLGSNMFLLQGLIGAMDFLSKIFTLLLMNYLGRRSIQASSLVLAGLCVLANTQVPQEMGALRSALALLGLGSLGSTFTCISIFSGELFPTVLRMRAVGLCQMEARMGAFLGPLIRMLSTHSPSIPLFIYGSVTVLGGVATLLLPETKNLPLPDTMQDVQKQAVKKLACPTPAAPSVLKSTQF</sequence>
<evidence type="ECO:0000313" key="7">
    <source>
        <dbReference type="Proteomes" id="UP000081671"/>
    </source>
</evidence>
<keyword evidence="2 5" id="KW-0812">Transmembrane</keyword>
<dbReference type="RefSeq" id="XP_012876620.1">
    <property type="nucleotide sequence ID" value="XM_013021166.1"/>
</dbReference>
<evidence type="ECO:0000256" key="3">
    <source>
        <dbReference type="ARBA" id="ARBA00022989"/>
    </source>
</evidence>
<feature type="transmembrane region" description="Helical" evidence="5">
    <location>
        <begin position="234"/>
        <end position="254"/>
    </location>
</feature>
<keyword evidence="3 5" id="KW-1133">Transmembrane helix</keyword>
<evidence type="ECO:0000256" key="5">
    <source>
        <dbReference type="SAM" id="Phobius"/>
    </source>
</evidence>
<dbReference type="GO" id="GO:0030165">
    <property type="term" value="F:PDZ domain binding"/>
    <property type="evidence" value="ECO:0007669"/>
    <property type="project" value="Ensembl"/>
</dbReference>
<proteinExistence type="predicted"/>
<dbReference type="OMA" id="LTWNYLQ"/>
<dbReference type="GeneID" id="105989245"/>
<dbReference type="SUPFAM" id="SSF103473">
    <property type="entry name" value="MFS general substrate transporter"/>
    <property type="match status" value="1"/>
</dbReference>
<dbReference type="OrthoDB" id="2544694at2759"/>
<dbReference type="PANTHER" id="PTHR24064">
    <property type="entry name" value="SOLUTE CARRIER FAMILY 22 MEMBER"/>
    <property type="match status" value="1"/>
</dbReference>
<dbReference type="CDD" id="cd17374">
    <property type="entry name" value="MFS_OAT"/>
    <property type="match status" value="1"/>
</dbReference>
<dbReference type="Gene3D" id="1.20.1250.20">
    <property type="entry name" value="MFS general substrate transporter like domains"/>
    <property type="match status" value="1"/>
</dbReference>
<name>A0A1S3FJX8_DIPOR</name>
<dbReference type="InParanoid" id="A0A1S3FJX8"/>
<evidence type="ECO:0000256" key="4">
    <source>
        <dbReference type="ARBA" id="ARBA00023136"/>
    </source>
</evidence>
<feature type="transmembrane region" description="Helical" evidence="5">
    <location>
        <begin position="432"/>
        <end position="456"/>
    </location>
</feature>
<dbReference type="GO" id="GO:0046415">
    <property type="term" value="P:urate metabolic process"/>
    <property type="evidence" value="ECO:0007669"/>
    <property type="project" value="Ensembl"/>
</dbReference>
<dbReference type="AlphaFoldDB" id="A0A1S3FJX8"/>
<dbReference type="Pfam" id="PF00083">
    <property type="entry name" value="Sugar_tr"/>
    <property type="match status" value="1"/>
</dbReference>
<dbReference type="STRING" id="10020.ENSDORP00000015488"/>
<evidence type="ECO:0000259" key="6">
    <source>
        <dbReference type="PROSITE" id="PS50850"/>
    </source>
</evidence>
<dbReference type="GO" id="GO:0009410">
    <property type="term" value="P:response to xenobiotic stimulus"/>
    <property type="evidence" value="ECO:0007669"/>
    <property type="project" value="Ensembl"/>
</dbReference>
<organism evidence="7 8">
    <name type="scientific">Dipodomys ordii</name>
    <name type="common">Ord's kangaroo rat</name>
    <dbReference type="NCBI Taxonomy" id="10020"/>
    <lineage>
        <taxon>Eukaryota</taxon>
        <taxon>Metazoa</taxon>
        <taxon>Chordata</taxon>
        <taxon>Craniata</taxon>
        <taxon>Vertebrata</taxon>
        <taxon>Euteleostomi</taxon>
        <taxon>Mammalia</taxon>
        <taxon>Eutheria</taxon>
        <taxon>Euarchontoglires</taxon>
        <taxon>Glires</taxon>
        <taxon>Rodentia</taxon>
        <taxon>Castorimorpha</taxon>
        <taxon>Heteromyidae</taxon>
        <taxon>Dipodomyinae</taxon>
        <taxon>Dipodomys</taxon>
    </lineage>
</organism>
<comment type="subcellular location">
    <subcellularLocation>
        <location evidence="1">Membrane</location>
        <topology evidence="1">Multi-pass membrane protein</topology>
    </subcellularLocation>
</comment>
<evidence type="ECO:0000256" key="1">
    <source>
        <dbReference type="ARBA" id="ARBA00004141"/>
    </source>
</evidence>
<evidence type="ECO:0000313" key="8">
    <source>
        <dbReference type="RefSeq" id="XP_012876620.1"/>
    </source>
</evidence>
<feature type="transmembrane region" description="Helical" evidence="5">
    <location>
        <begin position="202"/>
        <end position="222"/>
    </location>
</feature>
<dbReference type="FunFam" id="1.20.1250.20:FF:000023">
    <property type="entry name" value="Solute carrier family 22 member 6"/>
    <property type="match status" value="1"/>
</dbReference>
<feature type="domain" description="Major facilitator superfamily (MFS) profile" evidence="6">
    <location>
        <begin position="104"/>
        <end position="520"/>
    </location>
</feature>
<feature type="transmembrane region" description="Helical" evidence="5">
    <location>
        <begin position="260"/>
        <end position="279"/>
    </location>
</feature>